<dbReference type="CDD" id="cd00093">
    <property type="entry name" value="HTH_XRE"/>
    <property type="match status" value="1"/>
</dbReference>
<gene>
    <name evidence="2" type="ORF">L0P57_07715</name>
</gene>
<evidence type="ECO:0000259" key="1">
    <source>
        <dbReference type="PROSITE" id="PS50943"/>
    </source>
</evidence>
<dbReference type="Gene3D" id="1.10.260.40">
    <property type="entry name" value="lambda repressor-like DNA-binding domains"/>
    <property type="match status" value="1"/>
</dbReference>
<proteinExistence type="predicted"/>
<dbReference type="Pfam" id="PF01381">
    <property type="entry name" value="HTH_3"/>
    <property type="match status" value="1"/>
</dbReference>
<dbReference type="InterPro" id="IPR010982">
    <property type="entry name" value="Lambda_DNA-bd_dom_sf"/>
</dbReference>
<comment type="caution">
    <text evidence="2">The sequence shown here is derived from an EMBL/GenBank/DDBJ whole genome shotgun (WGS) entry which is preliminary data.</text>
</comment>
<dbReference type="Proteomes" id="UP001298681">
    <property type="component" value="Unassembled WGS sequence"/>
</dbReference>
<dbReference type="SUPFAM" id="SSF47413">
    <property type="entry name" value="lambda repressor-like DNA-binding domains"/>
    <property type="match status" value="1"/>
</dbReference>
<evidence type="ECO:0000313" key="2">
    <source>
        <dbReference type="EMBL" id="MCG4610820.1"/>
    </source>
</evidence>
<dbReference type="EMBL" id="JAKNHQ010000008">
    <property type="protein sequence ID" value="MCG4610820.1"/>
    <property type="molecule type" value="Genomic_DNA"/>
</dbReference>
<organism evidence="2 3">
    <name type="scientific">Anaeromassilibacillus senegalensis</name>
    <dbReference type="NCBI Taxonomy" id="1673717"/>
    <lineage>
        <taxon>Bacteria</taxon>
        <taxon>Bacillati</taxon>
        <taxon>Bacillota</taxon>
        <taxon>Clostridia</taxon>
        <taxon>Eubacteriales</taxon>
        <taxon>Acutalibacteraceae</taxon>
        <taxon>Anaeromassilibacillus</taxon>
    </lineage>
</organism>
<sequence>MEIAKILNCSRSTYTYYETGKTTPSISVLKLLAKIYNVSLMELLMDESEAGQLRDSSRSDSFDHIKYIYDLSADERLLVGIFRSATPEEQEEILQSANDICGLKK</sequence>
<dbReference type="InterPro" id="IPR001387">
    <property type="entry name" value="Cro/C1-type_HTH"/>
</dbReference>
<dbReference type="PROSITE" id="PS50943">
    <property type="entry name" value="HTH_CROC1"/>
    <property type="match status" value="1"/>
</dbReference>
<protein>
    <submittedName>
        <fullName evidence="2">Helix-turn-helix transcriptional regulator</fullName>
    </submittedName>
</protein>
<reference evidence="2 3" key="1">
    <citation type="submission" date="2022-01" db="EMBL/GenBank/DDBJ databases">
        <title>Collection of gut derived symbiotic bacterial strains cultured from healthy donors.</title>
        <authorList>
            <person name="Lin H."/>
            <person name="Kohout C."/>
            <person name="Waligurski E."/>
            <person name="Pamer E.G."/>
        </authorList>
    </citation>
    <scope>NUCLEOTIDE SEQUENCE [LARGE SCALE GENOMIC DNA]</scope>
    <source>
        <strain evidence="2 3">DFI.7.58</strain>
    </source>
</reference>
<evidence type="ECO:0000313" key="3">
    <source>
        <dbReference type="Proteomes" id="UP001298681"/>
    </source>
</evidence>
<name>A0ABS9MJ41_9FIRM</name>
<accession>A0ABS9MJ41</accession>
<feature type="domain" description="HTH cro/C1-type" evidence="1">
    <location>
        <begin position="2"/>
        <end position="43"/>
    </location>
</feature>
<keyword evidence="3" id="KW-1185">Reference proteome</keyword>